<evidence type="ECO:0000256" key="2">
    <source>
        <dbReference type="ARBA" id="ARBA00022692"/>
    </source>
</evidence>
<proteinExistence type="predicted"/>
<dbReference type="STRING" id="399497.BW733_02925"/>
<keyword evidence="2" id="KW-0812">Transmembrane</keyword>
<feature type="compositionally biased region" description="Pro residues" evidence="5">
    <location>
        <begin position="33"/>
        <end position="46"/>
    </location>
</feature>
<feature type="compositionally biased region" description="Pro residues" evidence="5">
    <location>
        <begin position="56"/>
        <end position="66"/>
    </location>
</feature>
<dbReference type="Pfam" id="PF04228">
    <property type="entry name" value="Zn_peptidase"/>
    <property type="match status" value="1"/>
</dbReference>
<evidence type="ECO:0000256" key="4">
    <source>
        <dbReference type="ARBA" id="ARBA00023136"/>
    </source>
</evidence>
<dbReference type="PANTHER" id="PTHR30168">
    <property type="entry name" value="PUTATIVE MEMBRANE PROTEIN YPFJ"/>
    <property type="match status" value="1"/>
</dbReference>
<evidence type="ECO:0000313" key="7">
    <source>
        <dbReference type="Proteomes" id="UP000188235"/>
    </source>
</evidence>
<gene>
    <name evidence="6" type="ORF">BW733_02925</name>
</gene>
<comment type="subcellular location">
    <subcellularLocation>
        <location evidence="1">Membrane</location>
        <topology evidence="1">Single-pass membrane protein</topology>
    </subcellularLocation>
</comment>
<dbReference type="InterPro" id="IPR007343">
    <property type="entry name" value="Uncharacterised_pept_Zn_put"/>
</dbReference>
<keyword evidence="7" id="KW-1185">Reference proteome</keyword>
<evidence type="ECO:0000256" key="5">
    <source>
        <dbReference type="SAM" id="MobiDB-lite"/>
    </source>
</evidence>
<dbReference type="EMBL" id="CP019607">
    <property type="protein sequence ID" value="AQP49943.1"/>
    <property type="molecule type" value="Genomic_DNA"/>
</dbReference>
<dbReference type="GO" id="GO:0016020">
    <property type="term" value="C:membrane"/>
    <property type="evidence" value="ECO:0007669"/>
    <property type="project" value="UniProtKB-SubCell"/>
</dbReference>
<dbReference type="KEGG" id="tfa:BW733_02925"/>
<name>A0A1Q2CV16_9ACTN</name>
<dbReference type="Proteomes" id="UP000188235">
    <property type="component" value="Chromosome"/>
</dbReference>
<keyword evidence="3" id="KW-1133">Transmembrane helix</keyword>
<accession>A0A1Q2CV16</accession>
<dbReference type="PANTHER" id="PTHR30168:SF0">
    <property type="entry name" value="INNER MEMBRANE PROTEIN"/>
    <property type="match status" value="1"/>
</dbReference>
<organism evidence="6 7">
    <name type="scientific">Tessaracoccus flavescens</name>
    <dbReference type="NCBI Taxonomy" id="399497"/>
    <lineage>
        <taxon>Bacteria</taxon>
        <taxon>Bacillati</taxon>
        <taxon>Actinomycetota</taxon>
        <taxon>Actinomycetes</taxon>
        <taxon>Propionibacteriales</taxon>
        <taxon>Propionibacteriaceae</taxon>
        <taxon>Tessaracoccus</taxon>
    </lineage>
</organism>
<evidence type="ECO:0000313" key="6">
    <source>
        <dbReference type="EMBL" id="AQP49943.1"/>
    </source>
</evidence>
<keyword evidence="4" id="KW-0472">Membrane</keyword>
<evidence type="ECO:0000256" key="3">
    <source>
        <dbReference type="ARBA" id="ARBA00022989"/>
    </source>
</evidence>
<evidence type="ECO:0000256" key="1">
    <source>
        <dbReference type="ARBA" id="ARBA00004167"/>
    </source>
</evidence>
<reference evidence="6 7" key="1">
    <citation type="journal article" date="2008" name="Int. J. Syst. Evol. Microbiol.">
        <title>Tessaracoccus flavescens sp. nov., isolated from marine sediment.</title>
        <authorList>
            <person name="Lee D.W."/>
            <person name="Lee S.D."/>
        </authorList>
    </citation>
    <scope>NUCLEOTIDE SEQUENCE [LARGE SCALE GENOMIC DNA]</scope>
    <source>
        <strain evidence="6 7">SST-39T</strain>
    </source>
</reference>
<evidence type="ECO:0008006" key="8">
    <source>
        <dbReference type="Google" id="ProtNLM"/>
    </source>
</evidence>
<dbReference type="RefSeq" id="WP_161490112.1">
    <property type="nucleotide sequence ID" value="NZ_CP019607.1"/>
</dbReference>
<protein>
    <recommendedName>
        <fullName evidence="8">Neutral zinc metallopeptidase</fullName>
    </recommendedName>
</protein>
<dbReference type="AlphaFoldDB" id="A0A1Q2CV16"/>
<sequence length="318" mass="34354">MRVGILATAVLVVAAVITVGLVVADRRGRESVEPPPSTPTVAPTPTPSMERTWTPSPRPTPTPSPTTVPSVTVAADPGARSWELPPMTWPALPAPDPDSPLYAAQVTPLDALPPVTLTGCPEPATTPTEEEWKAAVSAQWSCLHAAWVPVYEQLGWSVTEPEVLFYPGSGSNSECGYLSAPAFYCSAGEGKVYFGQEHFEMATAWDLSINEMVNHEYGHHLQKLAGITATKLSLGGDSESERRAELQATCWSAMQTWHNRSFEFDEADLASWNQRLETMREDGVHGSRASLTSWGTRGLYAKTVGDCNTWVATAEDVS</sequence>
<feature type="region of interest" description="Disordered" evidence="5">
    <location>
        <begin position="28"/>
        <end position="70"/>
    </location>
</feature>